<evidence type="ECO:0000313" key="4">
    <source>
        <dbReference type="Proteomes" id="UP000800200"/>
    </source>
</evidence>
<gene>
    <name evidence="3" type="ORF">K469DRAFT_611196</name>
</gene>
<dbReference type="OrthoDB" id="4672515at2759"/>
<sequence length="264" mass="28531">MFLSTAIVSFASFGILVDGAPTKAGFSQECTDITLKDDWLVANCPTGEDDTTRIQSSVYLSSKITNSEAYLGWKMDGAYANSCSKCQIINGATLNCMCNHSWNAKENTTLNLEEHISNYNGHLLSDLAGPPSPPSSSSPTPMPADLSWALHYGNVSCYSPTSDRCKDIPFGPGKTCQASPSVTSKTTPSTCFTFRVPIAGEIWENFQSMKATSPGKGYEFVFYDDLQCTGEPISSIKPEELGVCKEFPKLGVGVKVKPLWNADV</sequence>
<dbReference type="Proteomes" id="UP000800200">
    <property type="component" value="Unassembled WGS sequence"/>
</dbReference>
<accession>A0A6A6DAP9</accession>
<reference evidence="3" key="1">
    <citation type="journal article" date="2020" name="Stud. Mycol.">
        <title>101 Dothideomycetes genomes: a test case for predicting lifestyles and emergence of pathogens.</title>
        <authorList>
            <person name="Haridas S."/>
            <person name="Albert R."/>
            <person name="Binder M."/>
            <person name="Bloem J."/>
            <person name="Labutti K."/>
            <person name="Salamov A."/>
            <person name="Andreopoulos B."/>
            <person name="Baker S."/>
            <person name="Barry K."/>
            <person name="Bills G."/>
            <person name="Bluhm B."/>
            <person name="Cannon C."/>
            <person name="Castanera R."/>
            <person name="Culley D."/>
            <person name="Daum C."/>
            <person name="Ezra D."/>
            <person name="Gonzalez J."/>
            <person name="Henrissat B."/>
            <person name="Kuo A."/>
            <person name="Liang C."/>
            <person name="Lipzen A."/>
            <person name="Lutzoni F."/>
            <person name="Magnuson J."/>
            <person name="Mondo S."/>
            <person name="Nolan M."/>
            <person name="Ohm R."/>
            <person name="Pangilinan J."/>
            <person name="Park H.-J."/>
            <person name="Ramirez L."/>
            <person name="Alfaro M."/>
            <person name="Sun H."/>
            <person name="Tritt A."/>
            <person name="Yoshinaga Y."/>
            <person name="Zwiers L.-H."/>
            <person name="Turgeon B."/>
            <person name="Goodwin S."/>
            <person name="Spatafora J."/>
            <person name="Crous P."/>
            <person name="Grigoriev I."/>
        </authorList>
    </citation>
    <scope>NUCLEOTIDE SEQUENCE</scope>
    <source>
        <strain evidence="3">CBS 207.26</strain>
    </source>
</reference>
<feature type="signal peptide" evidence="1">
    <location>
        <begin position="1"/>
        <end position="19"/>
    </location>
</feature>
<name>A0A6A6DAP9_9PEZI</name>
<dbReference type="Gene3D" id="2.30.60.10">
    <property type="entry name" value="Cyanovirin-N"/>
    <property type="match status" value="1"/>
</dbReference>
<dbReference type="InterPro" id="IPR011058">
    <property type="entry name" value="Cyanovirin-N"/>
</dbReference>
<dbReference type="AlphaFoldDB" id="A0A6A6DAP9"/>
<keyword evidence="1" id="KW-0732">Signal</keyword>
<proteinExistence type="predicted"/>
<dbReference type="Pfam" id="PF08881">
    <property type="entry name" value="CVNH"/>
    <property type="match status" value="1"/>
</dbReference>
<feature type="domain" description="Cyanovirin-N" evidence="2">
    <location>
        <begin position="25"/>
        <end position="125"/>
    </location>
</feature>
<dbReference type="EMBL" id="ML994737">
    <property type="protein sequence ID" value="KAF2175269.1"/>
    <property type="molecule type" value="Genomic_DNA"/>
</dbReference>
<evidence type="ECO:0000259" key="2">
    <source>
        <dbReference type="SMART" id="SM01111"/>
    </source>
</evidence>
<feature type="chain" id="PRO_5025551636" evidence="1">
    <location>
        <begin position="20"/>
        <end position="264"/>
    </location>
</feature>
<dbReference type="InterPro" id="IPR036673">
    <property type="entry name" value="Cyanovirin-N_sf"/>
</dbReference>
<evidence type="ECO:0000313" key="3">
    <source>
        <dbReference type="EMBL" id="KAF2175269.1"/>
    </source>
</evidence>
<dbReference type="SMART" id="SM01111">
    <property type="entry name" value="CVNH"/>
    <property type="match status" value="1"/>
</dbReference>
<keyword evidence="4" id="KW-1185">Reference proteome</keyword>
<protein>
    <submittedName>
        <fullName evidence="3">Cyanovirin-N</fullName>
    </submittedName>
</protein>
<evidence type="ECO:0000256" key="1">
    <source>
        <dbReference type="SAM" id="SignalP"/>
    </source>
</evidence>
<dbReference type="SUPFAM" id="SSF51322">
    <property type="entry name" value="Cyanovirin-N"/>
    <property type="match status" value="1"/>
</dbReference>
<organism evidence="3 4">
    <name type="scientific">Zopfia rhizophila CBS 207.26</name>
    <dbReference type="NCBI Taxonomy" id="1314779"/>
    <lineage>
        <taxon>Eukaryota</taxon>
        <taxon>Fungi</taxon>
        <taxon>Dikarya</taxon>
        <taxon>Ascomycota</taxon>
        <taxon>Pezizomycotina</taxon>
        <taxon>Dothideomycetes</taxon>
        <taxon>Dothideomycetes incertae sedis</taxon>
        <taxon>Zopfiaceae</taxon>
        <taxon>Zopfia</taxon>
    </lineage>
</organism>